<comment type="caution">
    <text evidence="1">The sequence shown here is derived from an EMBL/GenBank/DDBJ whole genome shotgun (WGS) entry which is preliminary data.</text>
</comment>
<sequence>MTLVRPFFSRLSGLISKIKALFVFLVNSRQFFCCYII</sequence>
<name>A0A2L2XIK0_9FIRM</name>
<evidence type="ECO:0000313" key="1">
    <source>
        <dbReference type="EMBL" id="GBF33731.1"/>
    </source>
</evidence>
<protein>
    <submittedName>
        <fullName evidence="1">Uncharacterized protein</fullName>
    </submittedName>
</protein>
<gene>
    <name evidence="1" type="ORF">DCCM_2841</name>
</gene>
<proteinExistence type="predicted"/>
<organism evidence="1 2">
    <name type="scientific">Desulfocucumis palustris</name>
    <dbReference type="NCBI Taxonomy" id="1898651"/>
    <lineage>
        <taxon>Bacteria</taxon>
        <taxon>Bacillati</taxon>
        <taxon>Bacillota</taxon>
        <taxon>Clostridia</taxon>
        <taxon>Eubacteriales</taxon>
        <taxon>Desulfocucumaceae</taxon>
        <taxon>Desulfocucumis</taxon>
    </lineage>
</organism>
<dbReference type="Proteomes" id="UP000239549">
    <property type="component" value="Unassembled WGS sequence"/>
</dbReference>
<accession>A0A2L2XIK0</accession>
<reference evidence="2" key="1">
    <citation type="submission" date="2018-02" db="EMBL/GenBank/DDBJ databases">
        <title>Genome sequence of Desulfocucumis palustris strain NAW-5.</title>
        <authorList>
            <person name="Watanabe M."/>
            <person name="Kojima H."/>
            <person name="Fukui M."/>
        </authorList>
    </citation>
    <scope>NUCLEOTIDE SEQUENCE [LARGE SCALE GENOMIC DNA]</scope>
    <source>
        <strain evidence="2">NAW-5</strain>
    </source>
</reference>
<dbReference type="EMBL" id="BFAV01000119">
    <property type="protein sequence ID" value="GBF33731.1"/>
    <property type="molecule type" value="Genomic_DNA"/>
</dbReference>
<evidence type="ECO:0000313" key="2">
    <source>
        <dbReference type="Proteomes" id="UP000239549"/>
    </source>
</evidence>
<dbReference type="AlphaFoldDB" id="A0A2L2XIK0"/>
<keyword evidence="2" id="KW-1185">Reference proteome</keyword>